<organism evidence="1 2">
    <name type="scientific">Fusarium duplospermum</name>
    <dbReference type="NCBI Taxonomy" id="1325734"/>
    <lineage>
        <taxon>Eukaryota</taxon>
        <taxon>Fungi</taxon>
        <taxon>Dikarya</taxon>
        <taxon>Ascomycota</taxon>
        <taxon>Pezizomycotina</taxon>
        <taxon>Sordariomycetes</taxon>
        <taxon>Hypocreomycetidae</taxon>
        <taxon>Hypocreales</taxon>
        <taxon>Nectriaceae</taxon>
        <taxon>Fusarium</taxon>
        <taxon>Fusarium solani species complex</taxon>
    </lineage>
</organism>
<sequence length="145" mass="16315">MCGSCKRLTTLYIVLKDLQPSHSARTQASPRFKKTLGLEIPDGTPWSSDFDGLVPQNVTKCISLRIKEIVDVSVARDTNDNDWRGAGRKNLNFTEVEGAREEQQYFNIEPKESRTSMDNAPGRFALTECMLRGAIRELNAFAITF</sequence>
<comment type="caution">
    <text evidence="1">The sequence shown here is derived from an EMBL/GenBank/DDBJ whole genome shotgun (WGS) entry which is preliminary data.</text>
</comment>
<accession>A0A428NJB1</accession>
<protein>
    <submittedName>
        <fullName evidence="1">Uncharacterized protein</fullName>
    </submittedName>
</protein>
<dbReference type="EMBL" id="NKCI01000461">
    <property type="protein sequence ID" value="RSL40876.1"/>
    <property type="molecule type" value="Genomic_DNA"/>
</dbReference>
<reference evidence="1 2" key="1">
    <citation type="submission" date="2017-06" db="EMBL/GenBank/DDBJ databases">
        <title>Comparative genomic analysis of Ambrosia Fusariam Clade fungi.</title>
        <authorList>
            <person name="Stajich J.E."/>
            <person name="Carrillo J."/>
            <person name="Kijimoto T."/>
            <person name="Eskalen A."/>
            <person name="O'Donnell K."/>
            <person name="Kasson M."/>
        </authorList>
    </citation>
    <scope>NUCLEOTIDE SEQUENCE [LARGE SCALE GENOMIC DNA]</scope>
    <source>
        <strain evidence="1 2">NRRL62584</strain>
    </source>
</reference>
<dbReference type="AlphaFoldDB" id="A0A428NJB1"/>
<proteinExistence type="predicted"/>
<gene>
    <name evidence="1" type="ORF">CEP54_015992</name>
</gene>
<evidence type="ECO:0000313" key="1">
    <source>
        <dbReference type="EMBL" id="RSL40876.1"/>
    </source>
</evidence>
<evidence type="ECO:0000313" key="2">
    <source>
        <dbReference type="Proteomes" id="UP000288168"/>
    </source>
</evidence>
<keyword evidence="2" id="KW-1185">Reference proteome</keyword>
<dbReference type="Proteomes" id="UP000288168">
    <property type="component" value="Unassembled WGS sequence"/>
</dbReference>
<name>A0A428NJB1_9HYPO</name>